<evidence type="ECO:0000313" key="4">
    <source>
        <dbReference type="Proteomes" id="UP001147700"/>
    </source>
</evidence>
<gene>
    <name evidence="3" type="ORF">OJ962_23070</name>
</gene>
<dbReference type="EMBL" id="JAPCID010000038">
    <property type="protein sequence ID" value="MDA0140399.1"/>
    <property type="molecule type" value="Genomic_DNA"/>
</dbReference>
<keyword evidence="1" id="KW-0808">Transferase</keyword>
<organism evidence="3 4">
    <name type="scientific">Solirubrobacter deserti</name>
    <dbReference type="NCBI Taxonomy" id="2282478"/>
    <lineage>
        <taxon>Bacteria</taxon>
        <taxon>Bacillati</taxon>
        <taxon>Actinomycetota</taxon>
        <taxon>Thermoleophilia</taxon>
        <taxon>Solirubrobacterales</taxon>
        <taxon>Solirubrobacteraceae</taxon>
        <taxon>Solirubrobacter</taxon>
    </lineage>
</organism>
<dbReference type="RefSeq" id="WP_202953281.1">
    <property type="nucleotide sequence ID" value="NZ_JAPCID010000038.1"/>
</dbReference>
<dbReference type="Proteomes" id="UP001147700">
    <property type="component" value="Unassembled WGS sequence"/>
</dbReference>
<evidence type="ECO:0000259" key="2">
    <source>
        <dbReference type="Pfam" id="PF02729"/>
    </source>
</evidence>
<dbReference type="InterPro" id="IPR036901">
    <property type="entry name" value="Asp/Orn_carbamoylTrfase_sf"/>
</dbReference>
<protein>
    <submittedName>
        <fullName evidence="3">Ornithine carbamoyltransferase</fullName>
    </submittedName>
</protein>
<dbReference type="SUPFAM" id="SSF53671">
    <property type="entry name" value="Aspartate/ornithine carbamoyltransferase"/>
    <property type="match status" value="1"/>
</dbReference>
<dbReference type="Pfam" id="PF02729">
    <property type="entry name" value="OTCace_N"/>
    <property type="match status" value="1"/>
</dbReference>
<evidence type="ECO:0000256" key="1">
    <source>
        <dbReference type="ARBA" id="ARBA00022679"/>
    </source>
</evidence>
<dbReference type="PANTHER" id="PTHR45753:SF3">
    <property type="entry name" value="ORNITHINE TRANSCARBAMYLASE, MITOCHONDRIAL"/>
    <property type="match status" value="1"/>
</dbReference>
<dbReference type="PANTHER" id="PTHR45753">
    <property type="entry name" value="ORNITHINE CARBAMOYLTRANSFERASE, MITOCHONDRIAL"/>
    <property type="match status" value="1"/>
</dbReference>
<proteinExistence type="predicted"/>
<sequence length="246" mass="25825">MIATATEPRCLLGIDDLTADELGALLDLAAVMKRHPLAWRSTLAGGAIACVFEHAATRDRVSLEVAVHRLGALPVVLQPRGDSIADTARTLSAYCDAIAVHTGRHRDLLDLVEASSVPVVNALTDRAHPCQALADCLALRERFGTLGGLQIAYPGPREPAMRSLIEAATLSGMTVRLATAPPLLPDPALLARAGSAVRVCETPQEAMNGADVVFTAAGPRPPDATANLLPVEQAVLRTLVTGDWEA</sequence>
<dbReference type="InterPro" id="IPR002292">
    <property type="entry name" value="Orn/put_carbamltrans"/>
</dbReference>
<dbReference type="PRINTS" id="PR00100">
    <property type="entry name" value="AOTCASE"/>
</dbReference>
<reference evidence="3" key="1">
    <citation type="submission" date="2022-10" db="EMBL/GenBank/DDBJ databases">
        <title>The WGS of Solirubrobacter sp. CPCC 204708.</title>
        <authorList>
            <person name="Jiang Z."/>
        </authorList>
    </citation>
    <scope>NUCLEOTIDE SEQUENCE</scope>
    <source>
        <strain evidence="3">CPCC 204708</strain>
    </source>
</reference>
<feature type="domain" description="Aspartate/ornithine carbamoyltransferase carbamoyl-P binding" evidence="2">
    <location>
        <begin position="11"/>
        <end position="141"/>
    </location>
</feature>
<keyword evidence="4" id="KW-1185">Reference proteome</keyword>
<accession>A0ABT4RPC7</accession>
<comment type="caution">
    <text evidence="3">The sequence shown here is derived from an EMBL/GenBank/DDBJ whole genome shotgun (WGS) entry which is preliminary data.</text>
</comment>
<dbReference type="Gene3D" id="3.40.50.1370">
    <property type="entry name" value="Aspartate/ornithine carbamoyltransferase"/>
    <property type="match status" value="2"/>
</dbReference>
<dbReference type="PRINTS" id="PR00102">
    <property type="entry name" value="OTCASE"/>
</dbReference>
<name>A0ABT4RPC7_9ACTN</name>
<dbReference type="InterPro" id="IPR006130">
    <property type="entry name" value="Asp/Orn_carbamoylTrfase"/>
</dbReference>
<dbReference type="InterPro" id="IPR006132">
    <property type="entry name" value="Asp/Orn_carbamoyltranf_P-bd"/>
</dbReference>
<evidence type="ECO:0000313" key="3">
    <source>
        <dbReference type="EMBL" id="MDA0140399.1"/>
    </source>
</evidence>